<name>Q31EG1_HYDCU</name>
<gene>
    <name evidence="6" type="ordered locus">Tcr_1872</name>
</gene>
<dbReference type="AlphaFoldDB" id="Q31EG1"/>
<dbReference type="InterPro" id="IPR001845">
    <property type="entry name" value="HTH_ArsR_DNA-bd_dom"/>
</dbReference>
<dbReference type="PANTHER" id="PTHR33154:SF18">
    <property type="entry name" value="ARSENICAL RESISTANCE OPERON REPRESSOR"/>
    <property type="match status" value="1"/>
</dbReference>
<evidence type="ECO:0000313" key="6">
    <source>
        <dbReference type="EMBL" id="ABB42462.1"/>
    </source>
</evidence>
<dbReference type="InterPro" id="IPR051081">
    <property type="entry name" value="HTH_MetalResp_TranReg"/>
</dbReference>
<dbReference type="GO" id="GO:0046685">
    <property type="term" value="P:response to arsenic-containing substance"/>
    <property type="evidence" value="ECO:0007669"/>
    <property type="project" value="UniProtKB-KW"/>
</dbReference>
<reference evidence="6" key="1">
    <citation type="submission" date="2006-07" db="EMBL/GenBank/DDBJ databases">
        <title>Complete sequence of Thiomicrospira crunogena XCL-2.</title>
        <authorList>
            <consortium name="US DOE Joint Genome Institute"/>
            <person name="Copeland A."/>
            <person name="Lucas S."/>
            <person name="Lapidus A."/>
            <person name="Barry K."/>
            <person name="Detter J.C."/>
            <person name="Glavina del Rio T."/>
            <person name="Hammon N."/>
            <person name="Israni S."/>
            <person name="Dalin E."/>
            <person name="Tice H."/>
            <person name="Pitluck S."/>
            <person name="Chain P."/>
            <person name="Malfatti S."/>
            <person name="Shin M."/>
            <person name="Vergez L."/>
            <person name="Schmutz J."/>
            <person name="Larimer F."/>
            <person name="Land M."/>
            <person name="Hauser L."/>
            <person name="Kyrpides N."/>
            <person name="Lykidis A."/>
            <person name="Scott K.M."/>
            <person name="Sievert S."/>
            <person name="Kerfeld C."/>
            <person name="Freyermuth S."/>
            <person name="Dobrinski K."/>
            <person name="Boller A."/>
            <person name="Fitzpatrick K."/>
            <person name="Thoma P."/>
            <person name="Moore J."/>
            <person name="Richardson P."/>
        </authorList>
    </citation>
    <scope>NUCLEOTIDE SEQUENCE</scope>
    <source>
        <strain evidence="6">XCL-2</strain>
    </source>
</reference>
<dbReference type="HOGENOM" id="CLU_097806_3_1_6"/>
<keyword evidence="3" id="KW-0238">DNA-binding</keyword>
<evidence type="ECO:0000256" key="1">
    <source>
        <dbReference type="ARBA" id="ARBA00022849"/>
    </source>
</evidence>
<dbReference type="InterPro" id="IPR036388">
    <property type="entry name" value="WH-like_DNA-bd_sf"/>
</dbReference>
<dbReference type="PROSITE" id="PS50987">
    <property type="entry name" value="HTH_ARSR_2"/>
    <property type="match status" value="1"/>
</dbReference>
<sequence length="124" mass="14072">MTIETKTVTLDNTAHLFKALSEPLRLRILALLLQRETLCVCDLVTVLEQGQSTISRHLNYLKNAGLVNSWREGTWMHYQIEQAALSLLNLAQLQELLNTTPECQNDLVALEKYEVHPRSCQPAS</sequence>
<dbReference type="InterPro" id="IPR011991">
    <property type="entry name" value="ArsR-like_HTH"/>
</dbReference>
<accession>Q31EG1</accession>
<evidence type="ECO:0000256" key="4">
    <source>
        <dbReference type="ARBA" id="ARBA00023163"/>
    </source>
</evidence>
<dbReference type="CDD" id="cd00090">
    <property type="entry name" value="HTH_ARSR"/>
    <property type="match status" value="1"/>
</dbReference>
<keyword evidence="4" id="KW-0804">Transcription</keyword>
<dbReference type="GO" id="GO:0003700">
    <property type="term" value="F:DNA-binding transcription factor activity"/>
    <property type="evidence" value="ECO:0007669"/>
    <property type="project" value="InterPro"/>
</dbReference>
<dbReference type="eggNOG" id="COG0640">
    <property type="taxonomic scope" value="Bacteria"/>
</dbReference>
<feature type="domain" description="HTH arsR-type" evidence="5">
    <location>
        <begin position="5"/>
        <end position="100"/>
    </location>
</feature>
<protein>
    <submittedName>
        <fullName evidence="6">Transcriptional regulator, ArsR family</fullName>
    </submittedName>
</protein>
<dbReference type="InterPro" id="IPR036390">
    <property type="entry name" value="WH_DNA-bd_sf"/>
</dbReference>
<dbReference type="SMART" id="SM00418">
    <property type="entry name" value="HTH_ARSR"/>
    <property type="match status" value="1"/>
</dbReference>
<organism evidence="6">
    <name type="scientific">Hydrogenovibrio crunogenus (strain DSM 25203 / XCL-2)</name>
    <name type="common">Thiomicrospira crunogena</name>
    <dbReference type="NCBI Taxonomy" id="317025"/>
    <lineage>
        <taxon>Bacteria</taxon>
        <taxon>Pseudomonadati</taxon>
        <taxon>Pseudomonadota</taxon>
        <taxon>Gammaproteobacteria</taxon>
        <taxon>Thiotrichales</taxon>
        <taxon>Piscirickettsiaceae</taxon>
        <taxon>Hydrogenovibrio</taxon>
    </lineage>
</organism>
<dbReference type="EMBL" id="CP000109">
    <property type="protein sequence ID" value="ABB42462.1"/>
    <property type="molecule type" value="Genomic_DNA"/>
</dbReference>
<dbReference type="Pfam" id="PF01022">
    <property type="entry name" value="HTH_5"/>
    <property type="match status" value="1"/>
</dbReference>
<dbReference type="Gene3D" id="1.10.10.10">
    <property type="entry name" value="Winged helix-like DNA-binding domain superfamily/Winged helix DNA-binding domain"/>
    <property type="match status" value="1"/>
</dbReference>
<dbReference type="GO" id="GO:0003677">
    <property type="term" value="F:DNA binding"/>
    <property type="evidence" value="ECO:0007669"/>
    <property type="project" value="UniProtKB-KW"/>
</dbReference>
<dbReference type="NCBIfam" id="NF033788">
    <property type="entry name" value="HTH_metalloreg"/>
    <property type="match status" value="1"/>
</dbReference>
<dbReference type="STRING" id="317025.Tcr_1872"/>
<evidence type="ECO:0000256" key="2">
    <source>
        <dbReference type="ARBA" id="ARBA00023015"/>
    </source>
</evidence>
<dbReference type="PRINTS" id="PR00778">
    <property type="entry name" value="HTHARSR"/>
</dbReference>
<proteinExistence type="predicted"/>
<evidence type="ECO:0000256" key="3">
    <source>
        <dbReference type="ARBA" id="ARBA00023125"/>
    </source>
</evidence>
<dbReference type="PANTHER" id="PTHR33154">
    <property type="entry name" value="TRANSCRIPTIONAL REGULATOR, ARSR FAMILY"/>
    <property type="match status" value="1"/>
</dbReference>
<dbReference type="KEGG" id="tcx:Tcr_1872"/>
<keyword evidence="2" id="KW-0805">Transcription regulation</keyword>
<keyword evidence="1" id="KW-0059">Arsenical resistance</keyword>
<evidence type="ECO:0000259" key="5">
    <source>
        <dbReference type="PROSITE" id="PS50987"/>
    </source>
</evidence>
<dbReference type="SUPFAM" id="SSF46785">
    <property type="entry name" value="Winged helix' DNA-binding domain"/>
    <property type="match status" value="1"/>
</dbReference>